<dbReference type="Pfam" id="PF21027">
    <property type="entry name" value="Sde0182_C"/>
    <property type="match status" value="1"/>
</dbReference>
<evidence type="ECO:0000313" key="3">
    <source>
        <dbReference type="EMBL" id="GAA2437952.1"/>
    </source>
</evidence>
<comment type="caution">
    <text evidence="3">The sequence shown here is derived from an EMBL/GenBank/DDBJ whole genome shotgun (WGS) entry which is preliminary data.</text>
</comment>
<name>A0ABN3JTW5_9ACTN</name>
<evidence type="ECO:0000313" key="4">
    <source>
        <dbReference type="Proteomes" id="UP001501231"/>
    </source>
</evidence>
<evidence type="ECO:0000259" key="2">
    <source>
        <dbReference type="Pfam" id="PF21027"/>
    </source>
</evidence>
<organism evidence="3 4">
    <name type="scientific">Actinomadura vinacea</name>
    <dbReference type="NCBI Taxonomy" id="115336"/>
    <lineage>
        <taxon>Bacteria</taxon>
        <taxon>Bacillati</taxon>
        <taxon>Actinomycetota</taxon>
        <taxon>Actinomycetes</taxon>
        <taxon>Streptosporangiales</taxon>
        <taxon>Thermomonosporaceae</taxon>
        <taxon>Actinomadura</taxon>
    </lineage>
</organism>
<dbReference type="Proteomes" id="UP001501231">
    <property type="component" value="Unassembled WGS sequence"/>
</dbReference>
<protein>
    <recommendedName>
        <fullName evidence="2">Cellulose-binding Sde182 C-terminal domain-containing protein</fullName>
    </recommendedName>
</protein>
<dbReference type="InterPro" id="IPR013783">
    <property type="entry name" value="Ig-like_fold"/>
</dbReference>
<dbReference type="InterPro" id="IPR048527">
    <property type="entry name" value="Sde182_C"/>
</dbReference>
<accession>A0ABN3JTW5</accession>
<keyword evidence="4" id="KW-1185">Reference proteome</keyword>
<proteinExistence type="predicted"/>
<feature type="region of interest" description="Disordered" evidence="1">
    <location>
        <begin position="1"/>
        <end position="26"/>
    </location>
</feature>
<dbReference type="EMBL" id="BAAARW010000022">
    <property type="protein sequence ID" value="GAA2437952.1"/>
    <property type="molecule type" value="Genomic_DNA"/>
</dbReference>
<reference evidence="3 4" key="1">
    <citation type="journal article" date="2019" name="Int. J. Syst. Evol. Microbiol.">
        <title>The Global Catalogue of Microorganisms (GCM) 10K type strain sequencing project: providing services to taxonomists for standard genome sequencing and annotation.</title>
        <authorList>
            <consortium name="The Broad Institute Genomics Platform"/>
            <consortium name="The Broad Institute Genome Sequencing Center for Infectious Disease"/>
            <person name="Wu L."/>
            <person name="Ma J."/>
        </authorList>
    </citation>
    <scope>NUCLEOTIDE SEQUENCE [LARGE SCALE GENOMIC DNA]</scope>
    <source>
        <strain evidence="3 4">JCM 3325</strain>
    </source>
</reference>
<feature type="domain" description="Cellulose-binding Sde182 C-terminal" evidence="2">
    <location>
        <begin position="20"/>
        <end position="96"/>
    </location>
</feature>
<gene>
    <name evidence="3" type="ORF">GCM10010191_61300</name>
</gene>
<sequence length="98" mass="10528">MPQAAGSAPPSRTSPPGSIARDPDGDRLTSIWWQYGDADTYPGNVALTETSQARHRIAKFRVPQDAVPGQTIHLILQTTDNGSPALTSYQRVVLTVKG</sequence>
<evidence type="ECO:0000256" key="1">
    <source>
        <dbReference type="SAM" id="MobiDB-lite"/>
    </source>
</evidence>
<dbReference type="Gene3D" id="2.60.40.10">
    <property type="entry name" value="Immunoglobulins"/>
    <property type="match status" value="1"/>
</dbReference>